<name>A0A1B8P3Y3_HALEL</name>
<protein>
    <recommendedName>
        <fullName evidence="4">HK97 gp10 family phage protein</fullName>
    </recommendedName>
</protein>
<evidence type="ECO:0008006" key="4">
    <source>
        <dbReference type="Google" id="ProtNLM"/>
    </source>
</evidence>
<accession>A0A1B8P3Y3</accession>
<comment type="caution">
    <text evidence="2">The sequence shown here is derived from an EMBL/GenBank/DDBJ whole genome shotgun (WGS) entry which is preliminary data.</text>
</comment>
<sequence length="129" mass="13978">MAGGWSKSLAGFARQVEQDISARQREMTLFALQQLIQHSPVDTGAYRGSHLVTIDSTDESSVPEPDKSGDRVRRDAEQVIAAAEGKPFKAVTIQSNIAYGESIEDGHSQQAPQGVYALATNNTRERYGG</sequence>
<evidence type="ECO:0000313" key="3">
    <source>
        <dbReference type="Proteomes" id="UP000092504"/>
    </source>
</evidence>
<dbReference type="AlphaFoldDB" id="A0A1B8P3Y3"/>
<proteinExistence type="predicted"/>
<dbReference type="Proteomes" id="UP000092504">
    <property type="component" value="Unassembled WGS sequence"/>
</dbReference>
<feature type="region of interest" description="Disordered" evidence="1">
    <location>
        <begin position="47"/>
        <end position="73"/>
    </location>
</feature>
<dbReference type="EMBL" id="MAJD01000001">
    <property type="protein sequence ID" value="OBX36984.1"/>
    <property type="molecule type" value="Genomic_DNA"/>
</dbReference>
<organism evidence="2 3">
    <name type="scientific">Halomonas elongata</name>
    <dbReference type="NCBI Taxonomy" id="2746"/>
    <lineage>
        <taxon>Bacteria</taxon>
        <taxon>Pseudomonadati</taxon>
        <taxon>Pseudomonadota</taxon>
        <taxon>Gammaproteobacteria</taxon>
        <taxon>Oceanospirillales</taxon>
        <taxon>Halomonadaceae</taxon>
        <taxon>Halomonas</taxon>
    </lineage>
</organism>
<gene>
    <name evidence="2" type="ORF">A8U91_01332</name>
</gene>
<evidence type="ECO:0000256" key="1">
    <source>
        <dbReference type="SAM" id="MobiDB-lite"/>
    </source>
</evidence>
<evidence type="ECO:0000313" key="2">
    <source>
        <dbReference type="EMBL" id="OBX36984.1"/>
    </source>
</evidence>
<reference evidence="2 3" key="1">
    <citation type="submission" date="2016-06" db="EMBL/GenBank/DDBJ databases">
        <title>Genome sequence of halotolerant plant growth promoting strain of Halomonas elongata HEK1 isolated from salterns of Rann of Kutch, Gujarat, India.</title>
        <authorList>
            <person name="Gaba S."/>
            <person name="Singh R.N."/>
            <person name="Abrol S."/>
            <person name="Kaushik R."/>
            <person name="Saxena A.K."/>
        </authorList>
    </citation>
    <scope>NUCLEOTIDE SEQUENCE [LARGE SCALE GENOMIC DNA]</scope>
    <source>
        <strain evidence="2 3">HEK1</strain>
    </source>
</reference>
<feature type="compositionally biased region" description="Basic and acidic residues" evidence="1">
    <location>
        <begin position="64"/>
        <end position="73"/>
    </location>
</feature>